<evidence type="ECO:0000313" key="3">
    <source>
        <dbReference type="Proteomes" id="UP001157947"/>
    </source>
</evidence>
<reference evidence="2" key="1">
    <citation type="submission" date="2017-05" db="EMBL/GenBank/DDBJ databases">
        <authorList>
            <person name="Varghese N."/>
            <person name="Submissions S."/>
        </authorList>
    </citation>
    <scope>NUCLEOTIDE SEQUENCE</scope>
    <source>
        <strain evidence="2">DSM 18763</strain>
    </source>
</reference>
<gene>
    <name evidence="2" type="ORF">SAMN06264868_101185</name>
</gene>
<dbReference type="PANTHER" id="PTHR13016">
    <property type="entry name" value="AMMECR1 HOMOLOG"/>
    <property type="match status" value="1"/>
</dbReference>
<dbReference type="InterPro" id="IPR036071">
    <property type="entry name" value="AMMECR1_dom_sf"/>
</dbReference>
<dbReference type="InterPro" id="IPR002733">
    <property type="entry name" value="AMMECR1_domain"/>
</dbReference>
<dbReference type="InterPro" id="IPR027485">
    <property type="entry name" value="AMMECR1_N"/>
</dbReference>
<dbReference type="PANTHER" id="PTHR13016:SF0">
    <property type="entry name" value="AMME SYNDROME CANDIDATE GENE 1 PROTEIN"/>
    <property type="match status" value="1"/>
</dbReference>
<evidence type="ECO:0000259" key="1">
    <source>
        <dbReference type="PROSITE" id="PS51112"/>
    </source>
</evidence>
<dbReference type="SUPFAM" id="SSF143447">
    <property type="entry name" value="AMMECR1-like"/>
    <property type="match status" value="1"/>
</dbReference>
<comment type="caution">
    <text evidence="2">The sequence shown here is derived from an EMBL/GenBank/DDBJ whole genome shotgun (WGS) entry which is preliminary data.</text>
</comment>
<protein>
    <recommendedName>
        <fullName evidence="1">AMMECR1 domain-containing protein</fullName>
    </recommendedName>
</protein>
<dbReference type="InterPro" id="IPR027623">
    <property type="entry name" value="AmmeMemoSam_A"/>
</dbReference>
<sequence>MEDIIKDLNQISEEEGLALVELAKIAIREYLKSDRIIDLKEIPFENWKKKGASFVTLERKDTGELRGCIGSIIPFRPLYQDVIYNAIASATKDPRFNPVSLEELPFLKTKVSILSFPQILQYKDPQDLLEKIKPFEDGVILKLGEYQGTFLPDVWEQIPDKEKFLSHLCLKAGLPPNCWIKYHPEIFIYKTRIFED</sequence>
<dbReference type="PROSITE" id="PS51112">
    <property type="entry name" value="AMMECR1"/>
    <property type="match status" value="1"/>
</dbReference>
<dbReference type="Gene3D" id="3.30.1490.150">
    <property type="entry name" value="Hypothetical protein ph0010, domain 2"/>
    <property type="match status" value="1"/>
</dbReference>
<dbReference type="AlphaFoldDB" id="A0AA46ACW3"/>
<dbReference type="RefSeq" id="WP_265133641.1">
    <property type="nucleotide sequence ID" value="NZ_FXTX01000001.1"/>
</dbReference>
<organism evidence="2 3">
    <name type="scientific">Venenivibrio stagnispumantis</name>
    <dbReference type="NCBI Taxonomy" id="407998"/>
    <lineage>
        <taxon>Bacteria</taxon>
        <taxon>Pseudomonadati</taxon>
        <taxon>Aquificota</taxon>
        <taxon>Aquificia</taxon>
        <taxon>Aquificales</taxon>
        <taxon>Hydrogenothermaceae</taxon>
        <taxon>Venenivibrio</taxon>
    </lineage>
</organism>
<dbReference type="NCBIfam" id="TIGR00296">
    <property type="entry name" value="TIGR00296 family protein"/>
    <property type="match status" value="1"/>
</dbReference>
<dbReference type="Proteomes" id="UP001157947">
    <property type="component" value="Unassembled WGS sequence"/>
</dbReference>
<dbReference type="Pfam" id="PF01871">
    <property type="entry name" value="AMMECR1"/>
    <property type="match status" value="1"/>
</dbReference>
<evidence type="ECO:0000313" key="2">
    <source>
        <dbReference type="EMBL" id="SMP01045.1"/>
    </source>
</evidence>
<keyword evidence="3" id="KW-1185">Reference proteome</keyword>
<accession>A0AA46ACW3</accession>
<dbReference type="InterPro" id="IPR023473">
    <property type="entry name" value="AMMECR1"/>
</dbReference>
<proteinExistence type="predicted"/>
<dbReference type="EMBL" id="FXTX01000001">
    <property type="protein sequence ID" value="SMP01045.1"/>
    <property type="molecule type" value="Genomic_DNA"/>
</dbReference>
<name>A0AA46ACW3_9AQUI</name>
<dbReference type="NCBIfam" id="TIGR04335">
    <property type="entry name" value="AmmeMemoSam_A"/>
    <property type="match status" value="1"/>
</dbReference>
<dbReference type="Gene3D" id="3.30.700.20">
    <property type="entry name" value="Hypothetical protein ph0010, domain 1"/>
    <property type="match status" value="1"/>
</dbReference>
<feature type="domain" description="AMMECR1" evidence="1">
    <location>
        <begin position="14"/>
        <end position="196"/>
    </location>
</feature>